<organism evidence="1 2">
    <name type="scientific">Desulfamplus magnetovallimortis</name>
    <dbReference type="NCBI Taxonomy" id="1246637"/>
    <lineage>
        <taxon>Bacteria</taxon>
        <taxon>Pseudomonadati</taxon>
        <taxon>Thermodesulfobacteriota</taxon>
        <taxon>Desulfobacteria</taxon>
        <taxon>Desulfobacterales</taxon>
        <taxon>Desulfobacteraceae</taxon>
        <taxon>Desulfamplus</taxon>
    </lineage>
</organism>
<dbReference type="EMBL" id="FWEV01000192">
    <property type="protein sequence ID" value="SLM31115.1"/>
    <property type="molecule type" value="Genomic_DNA"/>
</dbReference>
<evidence type="ECO:0000313" key="1">
    <source>
        <dbReference type="EMBL" id="SLM31115.1"/>
    </source>
</evidence>
<sequence length="103" mass="12150">MAPSKSISEPPKYIQNDLFGKTLRAVYLFAPNSPKKAFYRLSLEIEFSQYIIRKQSGIGNKVLDHRKWIYKTLPEAEKSFNSRIRQKTCPDRKSQRHYIEIKS</sequence>
<protein>
    <submittedName>
        <fullName evidence="1">Uncharacterized protein</fullName>
    </submittedName>
</protein>
<keyword evidence="2" id="KW-1185">Reference proteome</keyword>
<accession>A0A1W1HFG1</accession>
<dbReference type="AlphaFoldDB" id="A0A1W1HFG1"/>
<gene>
    <name evidence="1" type="ORF">MTBBW1_2710002</name>
</gene>
<dbReference type="RefSeq" id="WP_080809954.1">
    <property type="nucleotide sequence ID" value="NZ_LT828576.1"/>
</dbReference>
<dbReference type="Proteomes" id="UP000191931">
    <property type="component" value="Unassembled WGS sequence"/>
</dbReference>
<reference evidence="1 2" key="1">
    <citation type="submission" date="2017-03" db="EMBL/GenBank/DDBJ databases">
        <authorList>
            <person name="Afonso C.L."/>
            <person name="Miller P.J."/>
            <person name="Scott M.A."/>
            <person name="Spackman E."/>
            <person name="Goraichik I."/>
            <person name="Dimitrov K.M."/>
            <person name="Suarez D.L."/>
            <person name="Swayne D.E."/>
        </authorList>
    </citation>
    <scope>NUCLEOTIDE SEQUENCE [LARGE SCALE GENOMIC DNA]</scope>
    <source>
        <strain evidence="1">PRJEB14757</strain>
    </source>
</reference>
<dbReference type="OrthoDB" id="5425847at2"/>
<evidence type="ECO:0000313" key="2">
    <source>
        <dbReference type="Proteomes" id="UP000191931"/>
    </source>
</evidence>
<proteinExistence type="predicted"/>
<name>A0A1W1HFG1_9BACT</name>